<dbReference type="EMBL" id="JARGEI010000013">
    <property type="protein sequence ID" value="KAJ8721468.1"/>
    <property type="molecule type" value="Genomic_DNA"/>
</dbReference>
<dbReference type="GO" id="GO:0016485">
    <property type="term" value="P:protein processing"/>
    <property type="evidence" value="ECO:0007669"/>
    <property type="project" value="UniProtKB-ARBA"/>
</dbReference>
<keyword evidence="6 10" id="KW-0720">Serine protease</keyword>
<keyword evidence="3" id="KW-0964">Secreted</keyword>
<dbReference type="PROSITE" id="PS00134">
    <property type="entry name" value="TRYPSIN_HIS"/>
    <property type="match status" value="1"/>
</dbReference>
<dbReference type="InterPro" id="IPR009003">
    <property type="entry name" value="Peptidase_S1_PA"/>
</dbReference>
<dbReference type="PRINTS" id="PR00722">
    <property type="entry name" value="CHYMOTRYPSIN"/>
</dbReference>
<feature type="domain" description="Peptidase S1" evidence="12">
    <location>
        <begin position="23"/>
        <end position="264"/>
    </location>
</feature>
<evidence type="ECO:0000256" key="9">
    <source>
        <dbReference type="ARBA" id="ARBA00038868"/>
    </source>
</evidence>
<dbReference type="InterPro" id="IPR018114">
    <property type="entry name" value="TRYPSIN_HIS"/>
</dbReference>
<comment type="caution">
    <text evidence="13">The sequence shown here is derived from an EMBL/GenBank/DDBJ whole genome shotgun (WGS) entry which is preliminary data.</text>
</comment>
<evidence type="ECO:0000256" key="1">
    <source>
        <dbReference type="ARBA" id="ARBA00004613"/>
    </source>
</evidence>
<keyword evidence="5 10" id="KW-0378">Hydrolase</keyword>
<dbReference type="InterPro" id="IPR033116">
    <property type="entry name" value="TRYPSIN_SER"/>
</dbReference>
<evidence type="ECO:0000256" key="4">
    <source>
        <dbReference type="ARBA" id="ARBA00022670"/>
    </source>
</evidence>
<evidence type="ECO:0000256" key="7">
    <source>
        <dbReference type="ARBA" id="ARBA00023157"/>
    </source>
</evidence>
<dbReference type="PANTHER" id="PTHR24276:SF91">
    <property type="entry name" value="AT26814P-RELATED"/>
    <property type="match status" value="1"/>
</dbReference>
<dbReference type="PANTHER" id="PTHR24276">
    <property type="entry name" value="POLYSERASE-RELATED"/>
    <property type="match status" value="1"/>
</dbReference>
<name>A0AAD7YN57_MYTSE</name>
<dbReference type="PROSITE" id="PS50240">
    <property type="entry name" value="TRYPSIN_DOM"/>
    <property type="match status" value="1"/>
</dbReference>
<evidence type="ECO:0000259" key="12">
    <source>
        <dbReference type="PROSITE" id="PS50240"/>
    </source>
</evidence>
<keyword evidence="14" id="KW-1185">Reference proteome</keyword>
<proteinExistence type="inferred from homology"/>
<dbReference type="InterPro" id="IPR001254">
    <property type="entry name" value="Trypsin_dom"/>
</dbReference>
<dbReference type="EC" id="3.4.21.4" evidence="9"/>
<dbReference type="SMART" id="SM00020">
    <property type="entry name" value="Tryp_SPc"/>
    <property type="match status" value="1"/>
</dbReference>
<dbReference type="InterPro" id="IPR043504">
    <property type="entry name" value="Peptidase_S1_PA_chymotrypsin"/>
</dbReference>
<feature type="chain" id="PRO_5042236346" description="trypsin" evidence="11">
    <location>
        <begin position="16"/>
        <end position="264"/>
    </location>
</feature>
<evidence type="ECO:0000256" key="10">
    <source>
        <dbReference type="RuleBase" id="RU363034"/>
    </source>
</evidence>
<dbReference type="GO" id="GO:0004252">
    <property type="term" value="F:serine-type endopeptidase activity"/>
    <property type="evidence" value="ECO:0007669"/>
    <property type="project" value="UniProtKB-EC"/>
</dbReference>
<dbReference type="CDD" id="cd00190">
    <property type="entry name" value="Tryp_SPc"/>
    <property type="match status" value="1"/>
</dbReference>
<dbReference type="SUPFAM" id="SSF50494">
    <property type="entry name" value="Trypsin-like serine proteases"/>
    <property type="match status" value="1"/>
</dbReference>
<evidence type="ECO:0000256" key="3">
    <source>
        <dbReference type="ARBA" id="ARBA00022525"/>
    </source>
</evidence>
<evidence type="ECO:0000256" key="5">
    <source>
        <dbReference type="ARBA" id="ARBA00022801"/>
    </source>
</evidence>
<gene>
    <name evidence="13" type="ORF">PYW07_002243</name>
</gene>
<keyword evidence="11" id="KW-0732">Signal</keyword>
<comment type="catalytic activity">
    <reaction evidence="8">
        <text>Preferential cleavage: Arg-|-Xaa, Lys-|-Xaa.</text>
        <dbReference type="EC" id="3.4.21.4"/>
    </reaction>
</comment>
<sequence length="264" mass="28585">MRVIILLALLGCALAVPKSINRIVGGSPTTIDKYPYMANMQYGLHTIWWYTACGGSLLTTTSVLSAAHCYYGDATEEWRVVLGTSYRWQDGTMHPVSQLVLHEGYVPATLDHDIAVIRLSVPAVYTNVIQPASIPGTNYVLADGSSVTTLGWGATSEIDEYPNQLNHVHIYTINQELCAARYAHLNSQPGFESWPNITDNMLCAGILDVGGKDACGGDSGGPLAHHNNIVVGVVSWGFQCGHAVYPGVYVRVSRYTNWIVANAS</sequence>
<evidence type="ECO:0000313" key="14">
    <source>
        <dbReference type="Proteomes" id="UP001231518"/>
    </source>
</evidence>
<dbReference type="Gene3D" id="2.40.10.10">
    <property type="entry name" value="Trypsin-like serine proteases"/>
    <property type="match status" value="1"/>
</dbReference>
<feature type="signal peptide" evidence="11">
    <location>
        <begin position="1"/>
        <end position="15"/>
    </location>
</feature>
<accession>A0AAD7YN57</accession>
<comment type="similarity">
    <text evidence="2">Belongs to the peptidase S1 family.</text>
</comment>
<dbReference type="Proteomes" id="UP001231518">
    <property type="component" value="Chromosome 12"/>
</dbReference>
<dbReference type="FunFam" id="2.40.10.10:FF:000047">
    <property type="entry name" value="Trypsin eta"/>
    <property type="match status" value="1"/>
</dbReference>
<reference evidence="13" key="1">
    <citation type="submission" date="2023-03" db="EMBL/GenBank/DDBJ databases">
        <title>Chromosome-level genomes of two armyworms, Mythimna separata and Mythimna loreyi, provide insights into the biosynthesis and reception of sex pheromones.</title>
        <authorList>
            <person name="Zhao H."/>
        </authorList>
    </citation>
    <scope>NUCLEOTIDE SEQUENCE</scope>
    <source>
        <strain evidence="13">BeijingLab</strain>
        <tissue evidence="13">Pupa</tissue>
    </source>
</reference>
<protein>
    <recommendedName>
        <fullName evidence="9">trypsin</fullName>
        <ecNumber evidence="9">3.4.21.4</ecNumber>
    </recommendedName>
</protein>
<dbReference type="InterPro" id="IPR050430">
    <property type="entry name" value="Peptidase_S1"/>
</dbReference>
<dbReference type="InterPro" id="IPR001314">
    <property type="entry name" value="Peptidase_S1A"/>
</dbReference>
<evidence type="ECO:0000256" key="11">
    <source>
        <dbReference type="SAM" id="SignalP"/>
    </source>
</evidence>
<dbReference type="AlphaFoldDB" id="A0AAD7YN57"/>
<evidence type="ECO:0000256" key="2">
    <source>
        <dbReference type="ARBA" id="ARBA00007664"/>
    </source>
</evidence>
<dbReference type="PROSITE" id="PS00135">
    <property type="entry name" value="TRYPSIN_SER"/>
    <property type="match status" value="1"/>
</dbReference>
<evidence type="ECO:0000256" key="6">
    <source>
        <dbReference type="ARBA" id="ARBA00022825"/>
    </source>
</evidence>
<keyword evidence="7" id="KW-1015">Disulfide bond</keyword>
<dbReference type="GO" id="GO:0005576">
    <property type="term" value="C:extracellular region"/>
    <property type="evidence" value="ECO:0007669"/>
    <property type="project" value="UniProtKB-SubCell"/>
</dbReference>
<comment type="subcellular location">
    <subcellularLocation>
        <location evidence="1">Secreted</location>
    </subcellularLocation>
</comment>
<dbReference type="Pfam" id="PF00089">
    <property type="entry name" value="Trypsin"/>
    <property type="match status" value="1"/>
</dbReference>
<evidence type="ECO:0000313" key="13">
    <source>
        <dbReference type="EMBL" id="KAJ8721468.1"/>
    </source>
</evidence>
<evidence type="ECO:0000256" key="8">
    <source>
        <dbReference type="ARBA" id="ARBA00036320"/>
    </source>
</evidence>
<organism evidence="13 14">
    <name type="scientific">Mythimna separata</name>
    <name type="common">Oriental armyworm</name>
    <name type="synonym">Pseudaletia separata</name>
    <dbReference type="NCBI Taxonomy" id="271217"/>
    <lineage>
        <taxon>Eukaryota</taxon>
        <taxon>Metazoa</taxon>
        <taxon>Ecdysozoa</taxon>
        <taxon>Arthropoda</taxon>
        <taxon>Hexapoda</taxon>
        <taxon>Insecta</taxon>
        <taxon>Pterygota</taxon>
        <taxon>Neoptera</taxon>
        <taxon>Endopterygota</taxon>
        <taxon>Lepidoptera</taxon>
        <taxon>Glossata</taxon>
        <taxon>Ditrysia</taxon>
        <taxon>Noctuoidea</taxon>
        <taxon>Noctuidae</taxon>
        <taxon>Noctuinae</taxon>
        <taxon>Hadenini</taxon>
        <taxon>Mythimna</taxon>
    </lineage>
</organism>
<keyword evidence="4 10" id="KW-0645">Protease</keyword>